<proteinExistence type="predicted"/>
<keyword evidence="1" id="KW-0812">Transmembrane</keyword>
<dbReference type="Proteomes" id="UP000318288">
    <property type="component" value="Unassembled WGS sequence"/>
</dbReference>
<dbReference type="AlphaFoldDB" id="A0A5C6EG03"/>
<keyword evidence="3" id="KW-1185">Reference proteome</keyword>
<keyword evidence="1" id="KW-1133">Transmembrane helix</keyword>
<gene>
    <name evidence="2" type="ORF">Poly51_52450</name>
</gene>
<dbReference type="Pfam" id="PF09912">
    <property type="entry name" value="DUF2141"/>
    <property type="match status" value="1"/>
</dbReference>
<organism evidence="2 3">
    <name type="scientific">Rubripirellula tenax</name>
    <dbReference type="NCBI Taxonomy" id="2528015"/>
    <lineage>
        <taxon>Bacteria</taxon>
        <taxon>Pseudomonadati</taxon>
        <taxon>Planctomycetota</taxon>
        <taxon>Planctomycetia</taxon>
        <taxon>Pirellulales</taxon>
        <taxon>Pirellulaceae</taxon>
        <taxon>Rubripirellula</taxon>
    </lineage>
</organism>
<protein>
    <recommendedName>
        <fullName evidence="4">DUF2141 domain-containing protein</fullName>
    </recommendedName>
</protein>
<sequence length="189" mass="20694">MEPHEPSAPPSLWQENHGNLLLGFAVLVTIGGAMILLYIQNRFVPPRFPNEASIVIPDSPDGVETPVDGNAISVSLMGAANDEGTFRLAFYENSESFNDVERAFLRTTAPIKDGECRIRVGYEMIPEEFAVAAYHDENDNGVLDRNRLGIPTERYGFSSNARGLTGPPDYEEATVQRPEVGGSITIAIR</sequence>
<evidence type="ECO:0000256" key="1">
    <source>
        <dbReference type="SAM" id="Phobius"/>
    </source>
</evidence>
<dbReference type="EMBL" id="SJPW01000007">
    <property type="protein sequence ID" value="TWU47445.1"/>
    <property type="molecule type" value="Genomic_DNA"/>
</dbReference>
<dbReference type="OrthoDB" id="9788332at2"/>
<keyword evidence="1" id="KW-0472">Membrane</keyword>
<evidence type="ECO:0000313" key="2">
    <source>
        <dbReference type="EMBL" id="TWU47445.1"/>
    </source>
</evidence>
<name>A0A5C6EG03_9BACT</name>
<reference evidence="2 3" key="1">
    <citation type="submission" date="2019-02" db="EMBL/GenBank/DDBJ databases">
        <title>Deep-cultivation of Planctomycetes and their phenomic and genomic characterization uncovers novel biology.</title>
        <authorList>
            <person name="Wiegand S."/>
            <person name="Jogler M."/>
            <person name="Boedeker C."/>
            <person name="Pinto D."/>
            <person name="Vollmers J."/>
            <person name="Rivas-Marin E."/>
            <person name="Kohn T."/>
            <person name="Peeters S.H."/>
            <person name="Heuer A."/>
            <person name="Rast P."/>
            <person name="Oberbeckmann S."/>
            <person name="Bunk B."/>
            <person name="Jeske O."/>
            <person name="Meyerdierks A."/>
            <person name="Storesund J.E."/>
            <person name="Kallscheuer N."/>
            <person name="Luecker S."/>
            <person name="Lage O.M."/>
            <person name="Pohl T."/>
            <person name="Merkel B.J."/>
            <person name="Hornburger P."/>
            <person name="Mueller R.-W."/>
            <person name="Bruemmer F."/>
            <person name="Labrenz M."/>
            <person name="Spormann A.M."/>
            <person name="Op Den Camp H."/>
            <person name="Overmann J."/>
            <person name="Amann R."/>
            <person name="Jetten M.S.M."/>
            <person name="Mascher T."/>
            <person name="Medema M.H."/>
            <person name="Devos D.P."/>
            <person name="Kaster A.-K."/>
            <person name="Ovreas L."/>
            <person name="Rohde M."/>
            <person name="Galperin M.Y."/>
            <person name="Jogler C."/>
        </authorList>
    </citation>
    <scope>NUCLEOTIDE SEQUENCE [LARGE SCALE GENOMIC DNA]</scope>
    <source>
        <strain evidence="2 3">Poly51</strain>
    </source>
</reference>
<dbReference type="InterPro" id="IPR018673">
    <property type="entry name" value="DUF2141"/>
</dbReference>
<evidence type="ECO:0000313" key="3">
    <source>
        <dbReference type="Proteomes" id="UP000318288"/>
    </source>
</evidence>
<comment type="caution">
    <text evidence="2">The sequence shown here is derived from an EMBL/GenBank/DDBJ whole genome shotgun (WGS) entry which is preliminary data.</text>
</comment>
<feature type="transmembrane region" description="Helical" evidence="1">
    <location>
        <begin position="20"/>
        <end position="39"/>
    </location>
</feature>
<dbReference type="RefSeq" id="WP_146461237.1">
    <property type="nucleotide sequence ID" value="NZ_SJPW01000007.1"/>
</dbReference>
<evidence type="ECO:0008006" key="4">
    <source>
        <dbReference type="Google" id="ProtNLM"/>
    </source>
</evidence>
<accession>A0A5C6EG03</accession>